<dbReference type="GO" id="GO:0006048">
    <property type="term" value="P:UDP-N-acetylglucosamine biosynthetic process"/>
    <property type="evidence" value="ECO:0007669"/>
    <property type="project" value="UniProtKB-UniRule"/>
</dbReference>
<dbReference type="eggNOG" id="KOG2537">
    <property type="taxonomic scope" value="Eukaryota"/>
</dbReference>
<sequence>MTYHFTNEFHELDKNLYQEYLSKFYNKFHRHIAYGTAGFRDDAQYLEHVCLRIGVFMGLFAKVDNHKVLGIQVTASHNPIRDNGIKVSDFDGSMIRTELEKQLEVFVLDPNLDNAVAELVKVLTGIKGFDNKNQGMVFVGQDTRPSCPKLVHLIEQGLKSVGTLVRKTGEVTTPMLHHNVWFFNLFPHNLTRSSWTEQFTASYFNTYWTFFDEFMTELGFQKKNDEHILLDLSNGVGGVRIGPFREALQKYYNLDIINDTEHRLLNEQCGAEFVHKSQDYPIHSIEKIKSYPDISKVRVVSYDGDSDRIVYFLPRSDFKQIDLLDGDKMISLFALYFKKALEKLQTKVEAVNKTGILNVDLKPSEWVIGMVQTPYANGSSTIYLRDQLKLTTFFSPNGVKNLHPNAHKYDIGIYCESNGHGTFLVKEKKTAELEKFYHLRIEDFKGTPENLQVLKEFLHEVKQLYRFIRVQNQCVGDSITNMLCIEAALATLNMTGQDYLNLYTDLKCKNSKVTIRDKSKLKMSYAEDNVQEPKEIQEKINAIVAKHPGSRAFIRPSGTEDIVRIYAESADSAQVDAVTNEIKDMILADKTIN</sequence>
<keyword evidence="5 10" id="KW-0479">Metal-binding</keyword>
<dbReference type="Pfam" id="PF00408">
    <property type="entry name" value="PGM_PMM_IV"/>
    <property type="match status" value="1"/>
</dbReference>
<dbReference type="InterPro" id="IPR016055">
    <property type="entry name" value="A-D-PHexomutase_a/b/a-I/II/III"/>
</dbReference>
<evidence type="ECO:0000256" key="6">
    <source>
        <dbReference type="ARBA" id="ARBA00022842"/>
    </source>
</evidence>
<dbReference type="PANTHER" id="PTHR45955:SF1">
    <property type="entry name" value="PHOSPHOACETYLGLUCOSAMINE MUTASE"/>
    <property type="match status" value="1"/>
</dbReference>
<dbReference type="PANTHER" id="PTHR45955">
    <property type="entry name" value="PHOSPHOACETYLGLUCOSAMINE MUTASE"/>
    <property type="match status" value="1"/>
</dbReference>
<feature type="domain" description="Phosphoacetylglucosamine mutase AMG1" evidence="16">
    <location>
        <begin position="325"/>
        <end position="492"/>
    </location>
</feature>
<dbReference type="InterPro" id="IPR016657">
    <property type="entry name" value="PAGM"/>
</dbReference>
<dbReference type="GeneID" id="7844973"/>
<feature type="binding site" evidence="13">
    <location>
        <position position="303"/>
    </location>
    <ligand>
        <name>Mg(2+)</name>
        <dbReference type="ChEBI" id="CHEBI:18420"/>
    </ligand>
</feature>
<gene>
    <name evidence="17" type="ORF">TTHERM_00046870</name>
</gene>
<dbReference type="InterPro" id="IPR049022">
    <property type="entry name" value="AMG1_III"/>
</dbReference>
<dbReference type="KEGG" id="tet:TTHERM_00046870"/>
<dbReference type="InterPro" id="IPR016066">
    <property type="entry name" value="A-D-PHexomutase_CS"/>
</dbReference>
<dbReference type="OMA" id="WEAYATK"/>
<dbReference type="InterPro" id="IPR005844">
    <property type="entry name" value="A-D-PHexomutase_a/b/a-I"/>
</dbReference>
<dbReference type="GO" id="GO:0004610">
    <property type="term" value="F:phosphoacetylglucosamine mutase activity"/>
    <property type="evidence" value="ECO:0007669"/>
    <property type="project" value="UniProtKB-UniRule"/>
</dbReference>
<feature type="binding site" evidence="12">
    <location>
        <position position="564"/>
    </location>
    <ligand>
        <name>substrate</name>
    </ligand>
</feature>
<feature type="binding site" evidence="12">
    <location>
        <begin position="416"/>
        <end position="418"/>
    </location>
    <ligand>
        <name>substrate</name>
    </ligand>
</feature>
<name>Q23DK4_TETTS</name>
<comment type="pathway">
    <text evidence="2 10">Nucleotide-sugar biosynthesis; UDP-N-acetyl-alpha-D-glucosamine biosynthesis; N-acetyl-alpha-D-glucosamine 1-phosphate from alpha-D-glucosamine 6-phosphate (route I): step 2/2.</text>
</comment>
<feature type="binding site" evidence="13">
    <location>
        <position position="305"/>
    </location>
    <ligand>
        <name>Mg(2+)</name>
        <dbReference type="ChEBI" id="CHEBI:18420"/>
    </ligand>
</feature>
<feature type="binding site" evidence="12">
    <location>
        <begin position="555"/>
        <end position="559"/>
    </location>
    <ligand>
        <name>substrate</name>
    </ligand>
</feature>
<dbReference type="EMBL" id="GG662712">
    <property type="protein sequence ID" value="EAR94337.2"/>
    <property type="molecule type" value="Genomic_DNA"/>
</dbReference>
<evidence type="ECO:0000256" key="8">
    <source>
        <dbReference type="ARBA" id="ARBA00031926"/>
    </source>
</evidence>
<dbReference type="HOGENOM" id="CLU_022890_1_0_1"/>
<reference evidence="18" key="1">
    <citation type="journal article" date="2006" name="PLoS Biol.">
        <title>Macronuclear genome sequence of the ciliate Tetrahymena thermophila, a model eukaryote.</title>
        <authorList>
            <person name="Eisen J.A."/>
            <person name="Coyne R.S."/>
            <person name="Wu M."/>
            <person name="Wu D."/>
            <person name="Thiagarajan M."/>
            <person name="Wortman J.R."/>
            <person name="Badger J.H."/>
            <person name="Ren Q."/>
            <person name="Amedeo P."/>
            <person name="Jones K.M."/>
            <person name="Tallon L.J."/>
            <person name="Delcher A.L."/>
            <person name="Salzberg S.L."/>
            <person name="Silva J.C."/>
            <person name="Haas B.J."/>
            <person name="Majoros W.H."/>
            <person name="Farzad M."/>
            <person name="Carlton J.M."/>
            <person name="Smith R.K. Jr."/>
            <person name="Garg J."/>
            <person name="Pearlman R.E."/>
            <person name="Karrer K.M."/>
            <person name="Sun L."/>
            <person name="Manning G."/>
            <person name="Elde N.C."/>
            <person name="Turkewitz A.P."/>
            <person name="Asai D.J."/>
            <person name="Wilkes D.E."/>
            <person name="Wang Y."/>
            <person name="Cai H."/>
            <person name="Collins K."/>
            <person name="Stewart B.A."/>
            <person name="Lee S.R."/>
            <person name="Wilamowska K."/>
            <person name="Weinberg Z."/>
            <person name="Ruzzo W.L."/>
            <person name="Wloga D."/>
            <person name="Gaertig J."/>
            <person name="Frankel J."/>
            <person name="Tsao C.-C."/>
            <person name="Gorovsky M.A."/>
            <person name="Keeling P.J."/>
            <person name="Waller R.F."/>
            <person name="Patron N.J."/>
            <person name="Cherry J.M."/>
            <person name="Stover N.A."/>
            <person name="Krieger C.J."/>
            <person name="del Toro C."/>
            <person name="Ryder H.F."/>
            <person name="Williamson S.C."/>
            <person name="Barbeau R.A."/>
            <person name="Hamilton E.P."/>
            <person name="Orias E."/>
        </authorList>
    </citation>
    <scope>NUCLEOTIDE SEQUENCE [LARGE SCALE GENOMIC DNA]</scope>
    <source>
        <strain evidence="18">SB210</strain>
    </source>
</reference>
<keyword evidence="7 10" id="KW-0413">Isomerase</keyword>
<evidence type="ECO:0000256" key="5">
    <source>
        <dbReference type="ARBA" id="ARBA00022723"/>
    </source>
</evidence>
<dbReference type="STRING" id="312017.Q23DK4"/>
<dbReference type="InParanoid" id="Q23DK4"/>
<dbReference type="GO" id="GO:0005975">
    <property type="term" value="P:carbohydrate metabolic process"/>
    <property type="evidence" value="ECO:0007669"/>
    <property type="project" value="InterPro"/>
</dbReference>
<evidence type="ECO:0000256" key="3">
    <source>
        <dbReference type="ARBA" id="ARBA00010231"/>
    </source>
</evidence>
<accession>Q23DK4</accession>
<evidence type="ECO:0000256" key="2">
    <source>
        <dbReference type="ARBA" id="ARBA00004865"/>
    </source>
</evidence>
<evidence type="ECO:0000313" key="18">
    <source>
        <dbReference type="Proteomes" id="UP000009168"/>
    </source>
</evidence>
<dbReference type="PROSITE" id="PS00710">
    <property type="entry name" value="PGM_PMM"/>
    <property type="match status" value="1"/>
</dbReference>
<feature type="domain" description="Alpha-D-phosphohexomutase alpha/beta/alpha" evidence="15">
    <location>
        <begin position="68"/>
        <end position="104"/>
    </location>
</feature>
<dbReference type="Pfam" id="PF02878">
    <property type="entry name" value="PGM_PMM_I"/>
    <property type="match status" value="2"/>
</dbReference>
<feature type="domain" description="Alpha-D-phosphohexomutase C-terminal" evidence="14">
    <location>
        <begin position="530"/>
        <end position="584"/>
    </location>
</feature>
<feature type="domain" description="Alpha-D-phosphohexomutase alpha/beta/alpha" evidence="15">
    <location>
        <begin position="132"/>
        <end position="180"/>
    </location>
</feature>
<evidence type="ECO:0000256" key="10">
    <source>
        <dbReference type="PIRNR" id="PIRNR016408"/>
    </source>
</evidence>
<evidence type="ECO:0000256" key="4">
    <source>
        <dbReference type="ARBA" id="ARBA00012731"/>
    </source>
</evidence>
<dbReference type="AlphaFoldDB" id="Q23DK4"/>
<dbReference type="SUPFAM" id="SSF55957">
    <property type="entry name" value="Phosphoglucomutase, C-terminal domain"/>
    <property type="match status" value="1"/>
</dbReference>
<dbReference type="FunCoup" id="Q23DK4">
    <property type="interactions" value="107"/>
</dbReference>
<evidence type="ECO:0000256" key="7">
    <source>
        <dbReference type="ARBA" id="ARBA00023235"/>
    </source>
</evidence>
<dbReference type="Pfam" id="PF21404">
    <property type="entry name" value="AMG1_III"/>
    <property type="match status" value="1"/>
</dbReference>
<evidence type="ECO:0000256" key="11">
    <source>
        <dbReference type="PIRSR" id="PIRSR016408-1"/>
    </source>
</evidence>
<evidence type="ECO:0000259" key="16">
    <source>
        <dbReference type="Pfam" id="PF21404"/>
    </source>
</evidence>
<comment type="catalytic activity">
    <reaction evidence="1 10">
        <text>N-acetyl-alpha-D-glucosamine 1-phosphate = N-acetyl-D-glucosamine 6-phosphate</text>
        <dbReference type="Rhea" id="RHEA:23804"/>
        <dbReference type="ChEBI" id="CHEBI:57513"/>
        <dbReference type="ChEBI" id="CHEBI:57776"/>
        <dbReference type="EC" id="5.4.2.3"/>
    </reaction>
</comment>
<evidence type="ECO:0000256" key="1">
    <source>
        <dbReference type="ARBA" id="ARBA00000558"/>
    </source>
</evidence>
<dbReference type="SUPFAM" id="SSF53738">
    <property type="entry name" value="Phosphoglucomutase, first 3 domains"/>
    <property type="match status" value="2"/>
</dbReference>
<dbReference type="Gene3D" id="3.30.310.50">
    <property type="entry name" value="Alpha-D-phosphohexomutase, C-terminal domain"/>
    <property type="match status" value="1"/>
</dbReference>
<dbReference type="OrthoDB" id="1928at2759"/>
<evidence type="ECO:0000256" key="13">
    <source>
        <dbReference type="PIRSR" id="PIRSR016408-3"/>
    </source>
</evidence>
<dbReference type="EC" id="5.4.2.3" evidence="4 10"/>
<organism evidence="17 18">
    <name type="scientific">Tetrahymena thermophila (strain SB210)</name>
    <dbReference type="NCBI Taxonomy" id="312017"/>
    <lineage>
        <taxon>Eukaryota</taxon>
        <taxon>Sar</taxon>
        <taxon>Alveolata</taxon>
        <taxon>Ciliophora</taxon>
        <taxon>Intramacronucleata</taxon>
        <taxon>Oligohymenophorea</taxon>
        <taxon>Hymenostomatida</taxon>
        <taxon>Tetrahymenina</taxon>
        <taxon>Tetrahymenidae</taxon>
        <taxon>Tetrahymena</taxon>
    </lineage>
</organism>
<evidence type="ECO:0000256" key="9">
    <source>
        <dbReference type="ARBA" id="ARBA00032065"/>
    </source>
</evidence>
<feature type="binding site" evidence="13">
    <location>
        <position position="307"/>
    </location>
    <ligand>
        <name>Mg(2+)</name>
        <dbReference type="ChEBI" id="CHEBI:18420"/>
    </ligand>
</feature>
<keyword evidence="18" id="KW-1185">Reference proteome</keyword>
<comment type="similarity">
    <text evidence="3 10">Belongs to the phosphohexose mutase family.</text>
</comment>
<dbReference type="InterPro" id="IPR005843">
    <property type="entry name" value="A-D-PHexomutase_C"/>
</dbReference>
<feature type="active site" description="Phosphoserine intermediate" evidence="11">
    <location>
        <position position="76"/>
    </location>
</feature>
<dbReference type="GO" id="GO:0000287">
    <property type="term" value="F:magnesium ion binding"/>
    <property type="evidence" value="ECO:0007669"/>
    <property type="project" value="InterPro"/>
</dbReference>
<protein>
    <recommendedName>
        <fullName evidence="4 10">Phosphoacetylglucosamine mutase</fullName>
        <shortName evidence="10">PAGM</shortName>
        <ecNumber evidence="4 10">5.4.2.3</ecNumber>
    </recommendedName>
    <alternativeName>
        <fullName evidence="9 10">Acetylglucosamine phosphomutase</fullName>
    </alternativeName>
    <alternativeName>
        <fullName evidence="8 10">N-acetylglucosamine-phosphate mutase</fullName>
    </alternativeName>
</protein>
<dbReference type="PIRSF" id="PIRSF016408">
    <property type="entry name" value="PAGM"/>
    <property type="match status" value="1"/>
</dbReference>
<dbReference type="UniPathway" id="UPA00113">
    <property type="reaction ID" value="UER00530"/>
</dbReference>
<comment type="cofactor">
    <cofactor evidence="10 13">
        <name>Mg(2+)</name>
        <dbReference type="ChEBI" id="CHEBI:18420"/>
    </cofactor>
    <text evidence="10 13">Binds 1 Mg(2+) ion per subunit.</text>
</comment>
<dbReference type="InterPro" id="IPR036900">
    <property type="entry name" value="A-D-PHexomutase_C_sf"/>
</dbReference>
<feature type="binding site" description="via phosphate group" evidence="13">
    <location>
        <position position="76"/>
    </location>
    <ligand>
        <name>Mg(2+)</name>
        <dbReference type="ChEBI" id="CHEBI:18420"/>
    </ligand>
</feature>
<dbReference type="RefSeq" id="XP_001014682.2">
    <property type="nucleotide sequence ID" value="XM_001014682.2"/>
</dbReference>
<evidence type="ECO:0000259" key="14">
    <source>
        <dbReference type="Pfam" id="PF00408"/>
    </source>
</evidence>
<dbReference type="Proteomes" id="UP000009168">
    <property type="component" value="Unassembled WGS sequence"/>
</dbReference>
<evidence type="ECO:0000256" key="12">
    <source>
        <dbReference type="PIRSR" id="PIRSR016408-2"/>
    </source>
</evidence>
<dbReference type="Gene3D" id="3.40.120.10">
    <property type="entry name" value="Alpha-D-Glucose-1,6-Bisphosphate, subunit A, domain 3"/>
    <property type="match status" value="1"/>
</dbReference>
<keyword evidence="6 10" id="KW-0460">Magnesium</keyword>
<dbReference type="CDD" id="cd03086">
    <property type="entry name" value="PGM3"/>
    <property type="match status" value="1"/>
</dbReference>
<evidence type="ECO:0000259" key="15">
    <source>
        <dbReference type="Pfam" id="PF02878"/>
    </source>
</evidence>
<proteinExistence type="inferred from homology"/>
<evidence type="ECO:0000313" key="17">
    <source>
        <dbReference type="EMBL" id="EAR94337.2"/>
    </source>
</evidence>